<proteinExistence type="predicted"/>
<accession>A0A090VPI8</accession>
<feature type="chain" id="PRO_5001867681" evidence="1">
    <location>
        <begin position="20"/>
        <end position="95"/>
    </location>
</feature>
<organism evidence="2 3">
    <name type="scientific">Pseudescherichia vulneris NBRC 102420</name>
    <dbReference type="NCBI Taxonomy" id="1115515"/>
    <lineage>
        <taxon>Bacteria</taxon>
        <taxon>Pseudomonadati</taxon>
        <taxon>Pseudomonadota</taxon>
        <taxon>Gammaproteobacteria</taxon>
        <taxon>Enterobacterales</taxon>
        <taxon>Enterobacteriaceae</taxon>
        <taxon>Pseudescherichia</taxon>
    </lineage>
</organism>
<dbReference type="RefSeq" id="WP_042388757.1">
    <property type="nucleotide sequence ID" value="NZ_BBMZ01000003.1"/>
</dbReference>
<feature type="signal peptide" evidence="1">
    <location>
        <begin position="1"/>
        <end position="19"/>
    </location>
</feature>
<comment type="caution">
    <text evidence="2">The sequence shown here is derived from an EMBL/GenBank/DDBJ whole genome shotgun (WGS) entry which is preliminary data.</text>
</comment>
<keyword evidence="1" id="KW-0732">Signal</keyword>
<dbReference type="eggNOG" id="ENOG503386B">
    <property type="taxonomic scope" value="Bacteria"/>
</dbReference>
<reference evidence="2 3" key="1">
    <citation type="submission" date="2014-09" db="EMBL/GenBank/DDBJ databases">
        <title>Whole genome shotgun sequence of Escherichia vulneris NBRC 102420.</title>
        <authorList>
            <person name="Yoshida Y."/>
            <person name="Hosoyama A."/>
            <person name="Tsuchikane K."/>
            <person name="Ohji S."/>
            <person name="Ichikawa N."/>
            <person name="Kimura A."/>
            <person name="Yamazoe A."/>
            <person name="Ezaki T."/>
            <person name="Fujita N."/>
        </authorList>
    </citation>
    <scope>NUCLEOTIDE SEQUENCE [LARGE SCALE GENOMIC DNA]</scope>
    <source>
        <strain evidence="2 3">NBRC 102420</strain>
    </source>
</reference>
<protein>
    <submittedName>
        <fullName evidence="2">Uncharacterized protein</fullName>
    </submittedName>
</protein>
<evidence type="ECO:0000256" key="1">
    <source>
        <dbReference type="SAM" id="SignalP"/>
    </source>
</evidence>
<sequence>MKKSVLVAVLLGMSASVYAGEAHVCGSRQVNALASDQGNIDDSTVFTCGGGVKGTIPELAKQGWKIVQITDQIGTLSQTDPTKTTTYSRLIIQKD</sequence>
<evidence type="ECO:0000313" key="2">
    <source>
        <dbReference type="EMBL" id="GAL56977.1"/>
    </source>
</evidence>
<dbReference type="STRING" id="1115515.EV102420_03_00420"/>
<dbReference type="AlphaFoldDB" id="A0A090VPI8"/>
<evidence type="ECO:0000313" key="3">
    <source>
        <dbReference type="Proteomes" id="UP000029462"/>
    </source>
</evidence>
<dbReference type="OrthoDB" id="6059223at2"/>
<dbReference type="Proteomes" id="UP000029462">
    <property type="component" value="Unassembled WGS sequence"/>
</dbReference>
<gene>
    <name evidence="2" type="ORF">EV102420_03_00420</name>
</gene>
<keyword evidence="3" id="KW-1185">Reference proteome</keyword>
<dbReference type="EMBL" id="BBMZ01000003">
    <property type="protein sequence ID" value="GAL56977.1"/>
    <property type="molecule type" value="Genomic_DNA"/>
</dbReference>
<name>A0A090VPI8_PSEVU</name>